<accession>A0ABT0XEX1</accession>
<name>A0ABT0XEX1_9BACI</name>
<sequence>MVRSILNNVYSLGLGAAVASKEQIEKAVDDLVKKGEIKRSESENLVEDLIEKGSQTQKQIDGIVQERVKQVLASMNIATKEEITALERRIRELEQANQNN</sequence>
<organism evidence="1 2">
    <name type="scientific">Alkalicoccobacillus plakortidis</name>
    <dbReference type="NCBI Taxonomy" id="444060"/>
    <lineage>
        <taxon>Bacteria</taxon>
        <taxon>Bacillati</taxon>
        <taxon>Bacillota</taxon>
        <taxon>Bacilli</taxon>
        <taxon>Bacillales</taxon>
        <taxon>Bacillaceae</taxon>
        <taxon>Alkalicoccobacillus</taxon>
    </lineage>
</organism>
<dbReference type="InterPro" id="IPR008769">
    <property type="entry name" value="PhaF_PhaI"/>
</dbReference>
<protein>
    <submittedName>
        <fullName evidence="1">Phasin family protein</fullName>
    </submittedName>
</protein>
<dbReference type="PANTHER" id="PTHR38664">
    <property type="entry name" value="SLR0058 PROTEIN"/>
    <property type="match status" value="1"/>
</dbReference>
<proteinExistence type="predicted"/>
<dbReference type="RefSeq" id="WP_251603610.1">
    <property type="nucleotide sequence ID" value="NZ_JAMQJY010000001.1"/>
</dbReference>
<reference evidence="1" key="1">
    <citation type="submission" date="2022-06" db="EMBL/GenBank/DDBJ databases">
        <title>Alkalicoccobacillus porphyridii sp. nov., isolated from a marine red alga, Porphyridium purpureum and reclassification of Shouchella plakortidis and Shouchella gibsonii as Alkalicoccobacillus plakortidis comb. nov. and Alkalicoccobacillus gibsonii comb. nov.</title>
        <authorList>
            <person name="Kim K.H."/>
            <person name="Lee J.K."/>
            <person name="Han D.M."/>
            <person name="Baek J.H."/>
            <person name="Jeon C.O."/>
        </authorList>
    </citation>
    <scope>NUCLEOTIDE SEQUENCE</scope>
    <source>
        <strain evidence="1">DSM 19153</strain>
    </source>
</reference>
<dbReference type="EMBL" id="JAMQJY010000001">
    <property type="protein sequence ID" value="MCM2674275.1"/>
    <property type="molecule type" value="Genomic_DNA"/>
</dbReference>
<dbReference type="NCBIfam" id="NF047773">
    <property type="entry name" value="phas_rel_Lepto"/>
    <property type="match status" value="1"/>
</dbReference>
<comment type="caution">
    <text evidence="1">The sequence shown here is derived from an EMBL/GenBank/DDBJ whole genome shotgun (WGS) entry which is preliminary data.</text>
</comment>
<dbReference type="Pfam" id="PF05597">
    <property type="entry name" value="Phasin"/>
    <property type="match status" value="1"/>
</dbReference>
<gene>
    <name evidence="1" type="ORF">NDM98_01235</name>
</gene>
<keyword evidence="2" id="KW-1185">Reference proteome</keyword>
<evidence type="ECO:0000313" key="1">
    <source>
        <dbReference type="EMBL" id="MCM2674275.1"/>
    </source>
</evidence>
<evidence type="ECO:0000313" key="2">
    <source>
        <dbReference type="Proteomes" id="UP001203665"/>
    </source>
</evidence>
<dbReference type="PANTHER" id="PTHR38664:SF1">
    <property type="entry name" value="SLR0058 PROTEIN"/>
    <property type="match status" value="1"/>
</dbReference>
<dbReference type="Proteomes" id="UP001203665">
    <property type="component" value="Unassembled WGS sequence"/>
</dbReference>